<evidence type="ECO:0000313" key="5">
    <source>
        <dbReference type="EMBL" id="AIX25685.1"/>
    </source>
</evidence>
<proteinExistence type="predicted"/>
<reference evidence="13 14" key="1">
    <citation type="submission" date="2013-12" db="EMBL/GenBank/DDBJ databases">
        <title>Ecological redundancy of diverse viral populations within a natural community.</title>
        <authorList>
            <person name="Gregory A.C."/>
            <person name="LaButti K."/>
            <person name="Copeland A."/>
            <person name="Woyke T."/>
            <person name="Sullivan M.B."/>
        </authorList>
    </citation>
    <scope>NUCLEOTIDE SEQUENCE [LARGE SCALE GENOMIC DNA]</scope>
    <source>
        <strain evidence="12">Syn7803C37</strain>
        <strain evidence="1">Syn7803C48</strain>
        <strain evidence="2">Syn7803C49</strain>
        <strain evidence="3">Syn7803C77</strain>
        <strain evidence="4">Syn7803US108</strain>
        <strain evidence="5">Syn7803US113</strain>
        <strain evidence="6">Syn7803US115</strain>
        <strain evidence="7">Syn7803US64</strain>
        <strain evidence="8">Syn7803US65</strain>
        <strain evidence="9">Syn7803US80</strain>
        <strain evidence="10">Syn7803US82</strain>
        <strain evidence="11">Syn7803US95</strain>
    </source>
</reference>
<dbReference type="EMBL" id="KJ019131">
    <property type="protein sequence ID" value="AIX38691.1"/>
    <property type="molecule type" value="Genomic_DNA"/>
</dbReference>
<dbReference type="EMBL" id="KJ019077">
    <property type="protein sequence ID" value="AIX25685.1"/>
    <property type="molecule type" value="Genomic_DNA"/>
</dbReference>
<evidence type="ECO:0000313" key="14">
    <source>
        <dbReference type="Proteomes" id="UP000185343"/>
    </source>
</evidence>
<dbReference type="EMBL" id="KJ019118">
    <property type="protein sequence ID" value="AIX35804.1"/>
    <property type="molecule type" value="Genomic_DNA"/>
</dbReference>
<evidence type="ECO:0000313" key="10">
    <source>
        <dbReference type="EMBL" id="AIX37387.1"/>
    </source>
</evidence>
<evidence type="ECO:0000313" key="6">
    <source>
        <dbReference type="EMBL" id="AIX26121.1"/>
    </source>
</evidence>
<protein>
    <submittedName>
        <fullName evidence="9">Uncharacterized protein</fullName>
    </submittedName>
</protein>
<dbReference type="Proteomes" id="UP000185363">
    <property type="component" value="Segment"/>
</dbReference>
<dbReference type="EMBL" id="KJ019032">
    <property type="protein sequence ID" value="AIX15517.1"/>
    <property type="molecule type" value="Genomic_DNA"/>
</dbReference>
<dbReference type="Proteomes" id="UP000185343">
    <property type="component" value="Segment"/>
</dbReference>
<dbReference type="Proteomes" id="UP000185373">
    <property type="component" value="Segment"/>
</dbReference>
<evidence type="ECO:0000313" key="8">
    <source>
        <dbReference type="EMBL" id="AIX36024.1"/>
    </source>
</evidence>
<dbReference type="Proteomes" id="UP000185372">
    <property type="component" value="Genome"/>
</dbReference>
<dbReference type="Proteomes" id="UP000185382">
    <property type="component" value="Segment"/>
</dbReference>
<evidence type="ECO:0000313" key="7">
    <source>
        <dbReference type="EMBL" id="AIX35804.1"/>
    </source>
</evidence>
<name>A0A0E3FX29_9CAUD</name>
<evidence type="ECO:0000313" key="3">
    <source>
        <dbReference type="EMBL" id="AIX19497.1"/>
    </source>
</evidence>
<evidence type="ECO:0000313" key="12">
    <source>
        <dbReference type="EMBL" id="AIX46315.1"/>
    </source>
</evidence>
<dbReference type="EMBL" id="KJ019031">
    <property type="protein sequence ID" value="AIX15299.1"/>
    <property type="molecule type" value="Genomic_DNA"/>
</dbReference>
<sequence length="54" mass="6173">MSAVKQMLYEIIKSNMQEDPQMCYLMEEYIQNSNIEDPAVPVGQSVHQTPQSTP</sequence>
<evidence type="ECO:0000313" key="13">
    <source>
        <dbReference type="Proteomes" id="UP000033003"/>
    </source>
</evidence>
<accession>A0A0E3FX29</accession>
<evidence type="ECO:0000313" key="9">
    <source>
        <dbReference type="EMBL" id="AIX37169.1"/>
    </source>
</evidence>
<dbReference type="Proteomes" id="UP000185379">
    <property type="component" value="Segment"/>
</dbReference>
<dbReference type="EMBL" id="KJ019050">
    <property type="protein sequence ID" value="AIX19497.1"/>
    <property type="molecule type" value="Genomic_DNA"/>
</dbReference>
<gene>
    <name evidence="12" type="ORF">Syn7803C37_42</name>
    <name evidence="1" type="ORF">Syn7803C48_41</name>
    <name evidence="2" type="ORF">Syn7803C49_41</name>
    <name evidence="3" type="ORF">Syn7803C77_40</name>
    <name evidence="4" type="ORF">Syn7803US108_41</name>
    <name evidence="5" type="ORF">Syn7803US113_41</name>
    <name evidence="6" type="ORF">Syn7803US115_41</name>
    <name evidence="7" type="ORF">Syn7803US64_41</name>
    <name evidence="8" type="ORF">Syn7803US65_42</name>
    <name evidence="9" type="ORF">Syn7803US80_43</name>
    <name evidence="10" type="ORF">Syn7803US82_41</name>
    <name evidence="11" type="ORF">Syn7803US95_41</name>
</gene>
<dbReference type="EMBL" id="KJ019079">
    <property type="protein sequence ID" value="AIX26121.1"/>
    <property type="molecule type" value="Genomic_DNA"/>
</dbReference>
<dbReference type="EMBL" id="KJ019119">
    <property type="protein sequence ID" value="AIX36024.1"/>
    <property type="molecule type" value="Genomic_DNA"/>
</dbReference>
<evidence type="ECO:0000313" key="4">
    <source>
        <dbReference type="EMBL" id="AIX24601.1"/>
    </source>
</evidence>
<organism evidence="9 14">
    <name type="scientific">Synechococcus phage ACG-2014d</name>
    <dbReference type="NCBI Taxonomy" id="1493509"/>
    <lineage>
        <taxon>Viruses</taxon>
        <taxon>Duplodnaviria</taxon>
        <taxon>Heunggongvirae</taxon>
        <taxon>Uroviricota</taxon>
        <taxon>Caudoviricetes</taxon>
        <taxon>Pantevenvirales</taxon>
        <taxon>Kyanoviridae</taxon>
        <taxon>Lowelvirus</taxon>
        <taxon>Lowelvirus tuscon4d</taxon>
    </lineage>
</organism>
<evidence type="ECO:0000313" key="2">
    <source>
        <dbReference type="EMBL" id="AIX15517.1"/>
    </source>
</evidence>
<dbReference type="EMBL" id="KJ019162">
    <property type="protein sequence ID" value="AIX46315.1"/>
    <property type="molecule type" value="Genomic_DNA"/>
</dbReference>
<dbReference type="Proteomes" id="UP000033003">
    <property type="component" value="Segment"/>
</dbReference>
<dbReference type="Proteomes" id="UP000185376">
    <property type="component" value="Segment"/>
</dbReference>
<dbReference type="Proteomes" id="UP000185352">
    <property type="component" value="Segment"/>
</dbReference>
<evidence type="ECO:0000313" key="1">
    <source>
        <dbReference type="EMBL" id="AIX15299.1"/>
    </source>
</evidence>
<evidence type="ECO:0000313" key="11">
    <source>
        <dbReference type="EMBL" id="AIX38691.1"/>
    </source>
</evidence>
<dbReference type="Proteomes" id="UP000185358">
    <property type="component" value="Segment"/>
</dbReference>
<dbReference type="EMBL" id="KJ019072">
    <property type="protein sequence ID" value="AIX24601.1"/>
    <property type="molecule type" value="Genomic_DNA"/>
</dbReference>
<dbReference type="Proteomes" id="UP000185384">
    <property type="component" value="Segment"/>
</dbReference>
<dbReference type="EMBL" id="KJ019124">
    <property type="protein sequence ID" value="AIX37169.1"/>
    <property type="molecule type" value="Genomic_DNA"/>
</dbReference>
<dbReference type="EMBL" id="KJ019125">
    <property type="protein sequence ID" value="AIX37387.1"/>
    <property type="molecule type" value="Genomic_DNA"/>
</dbReference>
<dbReference type="Proteomes" id="UP000185349">
    <property type="component" value="Segment"/>
</dbReference>